<organism evidence="3 4">
    <name type="scientific">Candidatus Protofrankia californiensis</name>
    <dbReference type="NCBI Taxonomy" id="1839754"/>
    <lineage>
        <taxon>Bacteria</taxon>
        <taxon>Bacillati</taxon>
        <taxon>Actinomycetota</taxon>
        <taxon>Actinomycetes</taxon>
        <taxon>Frankiales</taxon>
        <taxon>Frankiaceae</taxon>
        <taxon>Protofrankia</taxon>
    </lineage>
</organism>
<sequence length="262" mass="28994">MAYNFLPVDRGQRFLLPVDMKERLPRDHFADFLVELVEAMDTSAFLAAYRADGRGGAAHHPAMMATLLIYAYCDGERSSRRIEEHCRTDVAYRYLTGGLVPDHSTIARFRDRHEKELAALTGDIEAELARVVAEALAESRRADLADGTLPGTPPDPPRQPGTLPPVVGLPKALHGKAARRARLAQTKKALDDEHAITLAAHDARLRERAIRIFATGTGIRGRKPQPPARDPDRKINDTGQLHEWEHDRDAYIADVAGCSGAW</sequence>
<dbReference type="InterPro" id="IPR008490">
    <property type="entry name" value="Transposase_InsH_N"/>
</dbReference>
<name>A0A1C3P4R5_9ACTN</name>
<accession>A0A1C3P4R5</accession>
<feature type="compositionally biased region" description="Pro residues" evidence="1">
    <location>
        <begin position="151"/>
        <end position="163"/>
    </location>
</feature>
<feature type="region of interest" description="Disordered" evidence="1">
    <location>
        <begin position="142"/>
        <end position="167"/>
    </location>
</feature>
<gene>
    <name evidence="3" type="ORF">FDG2_4301</name>
</gene>
<feature type="region of interest" description="Disordered" evidence="1">
    <location>
        <begin position="216"/>
        <end position="236"/>
    </location>
</feature>
<evidence type="ECO:0000313" key="3">
    <source>
        <dbReference type="EMBL" id="SBW24801.1"/>
    </source>
</evidence>
<dbReference type="Proteomes" id="UP000199013">
    <property type="component" value="Unassembled WGS sequence"/>
</dbReference>
<dbReference type="AlphaFoldDB" id="A0A1C3P4R5"/>
<reference evidence="4" key="1">
    <citation type="submission" date="2016-02" db="EMBL/GenBank/DDBJ databases">
        <authorList>
            <person name="Wibberg D."/>
        </authorList>
    </citation>
    <scope>NUCLEOTIDE SEQUENCE [LARGE SCALE GENOMIC DNA]</scope>
</reference>
<proteinExistence type="predicted"/>
<evidence type="ECO:0000259" key="2">
    <source>
        <dbReference type="Pfam" id="PF05598"/>
    </source>
</evidence>
<dbReference type="PANTHER" id="PTHR33408">
    <property type="entry name" value="TRANSPOSASE"/>
    <property type="match status" value="1"/>
</dbReference>
<feature type="domain" description="Transposase InsH N-terminal" evidence="2">
    <location>
        <begin position="19"/>
        <end position="112"/>
    </location>
</feature>
<protein>
    <recommendedName>
        <fullName evidence="2">Transposase InsH N-terminal domain-containing protein</fullName>
    </recommendedName>
</protein>
<dbReference type="EMBL" id="FLUV01001794">
    <property type="protein sequence ID" value="SBW24801.1"/>
    <property type="molecule type" value="Genomic_DNA"/>
</dbReference>
<dbReference type="Pfam" id="PF05598">
    <property type="entry name" value="DUF772"/>
    <property type="match status" value="1"/>
</dbReference>
<evidence type="ECO:0000313" key="4">
    <source>
        <dbReference type="Proteomes" id="UP000199013"/>
    </source>
</evidence>
<dbReference type="PANTHER" id="PTHR33408:SF2">
    <property type="entry name" value="TRANSPOSASE DDE DOMAIN-CONTAINING PROTEIN"/>
    <property type="match status" value="1"/>
</dbReference>
<evidence type="ECO:0000256" key="1">
    <source>
        <dbReference type="SAM" id="MobiDB-lite"/>
    </source>
</evidence>
<keyword evidence="4" id="KW-1185">Reference proteome</keyword>